<organism evidence="4 5">
    <name type="scientific">Perkinsus olseni</name>
    <name type="common">Perkinsus atlanticus</name>
    <dbReference type="NCBI Taxonomy" id="32597"/>
    <lineage>
        <taxon>Eukaryota</taxon>
        <taxon>Sar</taxon>
        <taxon>Alveolata</taxon>
        <taxon>Perkinsozoa</taxon>
        <taxon>Perkinsea</taxon>
        <taxon>Perkinsida</taxon>
        <taxon>Perkinsidae</taxon>
        <taxon>Perkinsus</taxon>
    </lineage>
</organism>
<feature type="domain" description="BPL/LPL catalytic" evidence="3">
    <location>
        <begin position="1"/>
        <end position="159"/>
    </location>
</feature>
<evidence type="ECO:0000313" key="5">
    <source>
        <dbReference type="Proteomes" id="UP000553632"/>
    </source>
</evidence>
<evidence type="ECO:0000313" key="4">
    <source>
        <dbReference type="EMBL" id="KAF4755937.1"/>
    </source>
</evidence>
<dbReference type="GO" id="GO:0005737">
    <property type="term" value="C:cytoplasm"/>
    <property type="evidence" value="ECO:0007669"/>
    <property type="project" value="TreeGrafter"/>
</dbReference>
<dbReference type="Pfam" id="PF21948">
    <property type="entry name" value="LplA-B_cat"/>
    <property type="match status" value="1"/>
</dbReference>
<comment type="pathway">
    <text evidence="1">Protein modification; protein lipoylation via exogenous pathway; protein N(6)-(lipoyl)lysine from lipoate: step 2/2.</text>
</comment>
<sequence length="193" mass="20763">MEKEGVNLARRLAHGAAEDLSQSLLCARYSGGGAVFQDLGCTTFTLLQKEDGTSSSSEIIDKNFELLTRALTKGVEIPAVRKGRNDIVLSADGRKISGNAFKQLPGSFVLHHGTILVNSDMSALGSSLVHGELPPPRYSIAYDHGSLLVREARDFGDPAHGMWNIYPTEELNIYTDASSIAFGAVLCIGRDRA</sequence>
<evidence type="ECO:0000256" key="2">
    <source>
        <dbReference type="ARBA" id="ARBA00008242"/>
    </source>
</evidence>
<comment type="caution">
    <text evidence="4">The sequence shown here is derived from an EMBL/GenBank/DDBJ whole genome shotgun (WGS) entry which is preliminary data.</text>
</comment>
<dbReference type="Gene3D" id="3.30.930.10">
    <property type="entry name" value="Bira Bifunctional Protein, Domain 2"/>
    <property type="match status" value="1"/>
</dbReference>
<dbReference type="SUPFAM" id="SSF55681">
    <property type="entry name" value="Class II aaRS and biotin synthetases"/>
    <property type="match status" value="1"/>
</dbReference>
<evidence type="ECO:0000256" key="1">
    <source>
        <dbReference type="ARBA" id="ARBA00005085"/>
    </source>
</evidence>
<dbReference type="PANTHER" id="PTHR12561:SF3">
    <property type="entry name" value="LIPOYLTRANSFERASE 1, MITOCHONDRIAL"/>
    <property type="match status" value="1"/>
</dbReference>
<dbReference type="PANTHER" id="PTHR12561">
    <property type="entry name" value="LIPOATE-PROTEIN LIGASE"/>
    <property type="match status" value="1"/>
</dbReference>
<dbReference type="UniPathway" id="UPA00537">
    <property type="reaction ID" value="UER00595"/>
</dbReference>
<dbReference type="InterPro" id="IPR045864">
    <property type="entry name" value="aa-tRNA-synth_II/BPL/LPL"/>
</dbReference>
<proteinExistence type="inferred from homology"/>
<dbReference type="InterPro" id="IPR004562">
    <property type="entry name" value="LipoylTrfase_LipoateP_Ligase"/>
</dbReference>
<dbReference type="GO" id="GO:0009249">
    <property type="term" value="P:protein lipoylation"/>
    <property type="evidence" value="ECO:0007669"/>
    <property type="project" value="InterPro"/>
</dbReference>
<reference evidence="4 5" key="1">
    <citation type="submission" date="2020-04" db="EMBL/GenBank/DDBJ databases">
        <title>Perkinsus olseni comparative genomics.</title>
        <authorList>
            <person name="Bogema D.R."/>
        </authorList>
    </citation>
    <scope>NUCLEOTIDE SEQUENCE [LARGE SCALE GENOMIC DNA]</scope>
    <source>
        <strain evidence="4 5">ATCC PRA-207</strain>
    </source>
</reference>
<dbReference type="AlphaFoldDB" id="A0A7J6UFH2"/>
<name>A0A7J6UFH2_PEROL</name>
<accession>A0A7J6UFH2</accession>
<keyword evidence="5" id="KW-1185">Reference proteome</keyword>
<dbReference type="Proteomes" id="UP000553632">
    <property type="component" value="Unassembled WGS sequence"/>
</dbReference>
<dbReference type="PROSITE" id="PS51733">
    <property type="entry name" value="BPL_LPL_CATALYTIC"/>
    <property type="match status" value="1"/>
</dbReference>
<evidence type="ECO:0000259" key="3">
    <source>
        <dbReference type="PROSITE" id="PS51733"/>
    </source>
</evidence>
<dbReference type="GO" id="GO:0017118">
    <property type="term" value="F:lipoyltransferase activity"/>
    <property type="evidence" value="ECO:0007669"/>
    <property type="project" value="TreeGrafter"/>
</dbReference>
<protein>
    <recommendedName>
        <fullName evidence="3">BPL/LPL catalytic domain-containing protein</fullName>
    </recommendedName>
</protein>
<comment type="similarity">
    <text evidence="2">Belongs to the LplA family.</text>
</comment>
<gene>
    <name evidence="4" type="ORF">FOZ63_025832</name>
</gene>
<dbReference type="EMBL" id="JABANO010003991">
    <property type="protein sequence ID" value="KAF4755937.1"/>
    <property type="molecule type" value="Genomic_DNA"/>
</dbReference>
<dbReference type="InterPro" id="IPR004143">
    <property type="entry name" value="BPL_LPL_catalytic"/>
</dbReference>